<dbReference type="CDD" id="cd07765">
    <property type="entry name" value="KRAB_A-box"/>
    <property type="match status" value="1"/>
</dbReference>
<dbReference type="FunFam" id="3.30.160.60:FF:001498">
    <property type="entry name" value="Zinc finger protein 404"/>
    <property type="match status" value="1"/>
</dbReference>
<dbReference type="FunFam" id="3.30.160.60:FF:002063">
    <property type="entry name" value="RB associated KRAB zinc finger"/>
    <property type="match status" value="2"/>
</dbReference>
<keyword evidence="11" id="KW-0804">Transcription</keyword>
<dbReference type="FunFam" id="3.30.160.60:FF:001509">
    <property type="entry name" value="Zinc finger protein 616"/>
    <property type="match status" value="1"/>
</dbReference>
<dbReference type="PROSITE" id="PS50157">
    <property type="entry name" value="ZINC_FINGER_C2H2_2"/>
    <property type="match status" value="10"/>
</dbReference>
<dbReference type="SMART" id="SM00355">
    <property type="entry name" value="ZnF_C2H2"/>
    <property type="match status" value="10"/>
</dbReference>
<dbReference type="Gene3D" id="3.30.160.60">
    <property type="entry name" value="Classic Zinc Finger"/>
    <property type="match status" value="10"/>
</dbReference>
<evidence type="ECO:0000256" key="7">
    <source>
        <dbReference type="ARBA" id="ARBA00022771"/>
    </source>
</evidence>
<evidence type="ECO:0000259" key="17">
    <source>
        <dbReference type="PROSITE" id="PS50805"/>
    </source>
</evidence>
<dbReference type="SMART" id="SM00431">
    <property type="entry name" value="SCAN"/>
    <property type="match status" value="1"/>
</dbReference>
<dbReference type="SUPFAM" id="SSF109640">
    <property type="entry name" value="KRAB domain (Kruppel-associated box)"/>
    <property type="match status" value="1"/>
</dbReference>
<dbReference type="Pfam" id="PF00096">
    <property type="entry name" value="zf-C2H2"/>
    <property type="match status" value="10"/>
</dbReference>
<evidence type="ECO:0000256" key="5">
    <source>
        <dbReference type="ARBA" id="ARBA00022723"/>
    </source>
</evidence>
<feature type="domain" description="C2H2-type" evidence="15">
    <location>
        <begin position="287"/>
        <end position="314"/>
    </location>
</feature>
<dbReference type="InterPro" id="IPR003309">
    <property type="entry name" value="SCAN_dom"/>
</dbReference>
<dbReference type="PANTHER" id="PTHR23235">
    <property type="entry name" value="KRUEPPEL-LIKE TRANSCRIPTION FACTOR"/>
    <property type="match status" value="1"/>
</dbReference>
<dbReference type="InterPro" id="IPR038269">
    <property type="entry name" value="SCAN_sf"/>
</dbReference>
<feature type="domain" description="C2H2-type" evidence="15">
    <location>
        <begin position="371"/>
        <end position="398"/>
    </location>
</feature>
<keyword evidence="5" id="KW-0479">Metal-binding</keyword>
<dbReference type="EMBL" id="OX395129">
    <property type="protein sequence ID" value="CAI5773750.1"/>
    <property type="molecule type" value="Genomic_DNA"/>
</dbReference>
<feature type="domain" description="C2H2-type" evidence="15">
    <location>
        <begin position="539"/>
        <end position="562"/>
    </location>
</feature>
<evidence type="ECO:0000256" key="1">
    <source>
        <dbReference type="ARBA" id="ARBA00003767"/>
    </source>
</evidence>
<evidence type="ECO:0000256" key="6">
    <source>
        <dbReference type="ARBA" id="ARBA00022737"/>
    </source>
</evidence>
<dbReference type="Pfam" id="PF02023">
    <property type="entry name" value="SCAN"/>
    <property type="match status" value="1"/>
</dbReference>
<dbReference type="GO" id="GO:0008270">
    <property type="term" value="F:zinc ion binding"/>
    <property type="evidence" value="ECO:0007669"/>
    <property type="project" value="UniProtKB-KW"/>
</dbReference>
<evidence type="ECO:0000313" key="19">
    <source>
        <dbReference type="Proteomes" id="UP001178461"/>
    </source>
</evidence>
<proteinExistence type="inferred from homology"/>
<dbReference type="GO" id="GO:0005634">
    <property type="term" value="C:nucleus"/>
    <property type="evidence" value="ECO:0007669"/>
    <property type="project" value="UniProtKB-SubCell"/>
</dbReference>
<dbReference type="FunFam" id="1.10.4020.10:FF:000005">
    <property type="entry name" value="Uncharacterized protein"/>
    <property type="match status" value="1"/>
</dbReference>
<keyword evidence="12" id="KW-0539">Nucleus</keyword>
<evidence type="ECO:0000256" key="14">
    <source>
        <dbReference type="SAM" id="MobiDB-lite"/>
    </source>
</evidence>
<dbReference type="PANTHER" id="PTHR23235:SF178">
    <property type="entry name" value="C2H2-TYPE DOMAIN-CONTAINING PROTEIN-RELATED"/>
    <property type="match status" value="1"/>
</dbReference>
<dbReference type="PROSITE" id="PS50804">
    <property type="entry name" value="SCAN_BOX"/>
    <property type="match status" value="1"/>
</dbReference>
<evidence type="ECO:0000313" key="18">
    <source>
        <dbReference type="EMBL" id="CAI5773750.1"/>
    </source>
</evidence>
<dbReference type="InterPro" id="IPR036236">
    <property type="entry name" value="Znf_C2H2_sf"/>
</dbReference>
<dbReference type="PROSITE" id="PS00028">
    <property type="entry name" value="ZINC_FINGER_C2H2_1"/>
    <property type="match status" value="10"/>
</dbReference>
<dbReference type="InterPro" id="IPR036051">
    <property type="entry name" value="KRAB_dom_sf"/>
</dbReference>
<reference evidence="18" key="1">
    <citation type="submission" date="2022-12" db="EMBL/GenBank/DDBJ databases">
        <authorList>
            <person name="Alioto T."/>
            <person name="Alioto T."/>
            <person name="Gomez Garrido J."/>
        </authorList>
    </citation>
    <scope>NUCLEOTIDE SEQUENCE</scope>
</reference>
<evidence type="ECO:0000256" key="9">
    <source>
        <dbReference type="ARBA" id="ARBA00023015"/>
    </source>
</evidence>
<evidence type="ECO:0000256" key="4">
    <source>
        <dbReference type="ARBA" id="ARBA00022553"/>
    </source>
</evidence>
<feature type="domain" description="C2H2-type" evidence="15">
    <location>
        <begin position="343"/>
        <end position="370"/>
    </location>
</feature>
<dbReference type="Gene3D" id="1.10.4020.10">
    <property type="entry name" value="DNA breaking-rejoining enzymes"/>
    <property type="match status" value="1"/>
</dbReference>
<feature type="region of interest" description="Disordered" evidence="14">
    <location>
        <begin position="1"/>
        <end position="25"/>
    </location>
</feature>
<evidence type="ECO:0000256" key="12">
    <source>
        <dbReference type="ARBA" id="ARBA00023242"/>
    </source>
</evidence>
<dbReference type="SMART" id="SM00349">
    <property type="entry name" value="KRAB"/>
    <property type="match status" value="1"/>
</dbReference>
<dbReference type="GO" id="GO:0000978">
    <property type="term" value="F:RNA polymerase II cis-regulatory region sequence-specific DNA binding"/>
    <property type="evidence" value="ECO:0007669"/>
    <property type="project" value="TreeGrafter"/>
</dbReference>
<dbReference type="Proteomes" id="UP001178461">
    <property type="component" value="Chromosome 4"/>
</dbReference>
<dbReference type="FunFam" id="3.30.160.60:FF:001997">
    <property type="entry name" value="Uncharacterized protein"/>
    <property type="match status" value="1"/>
</dbReference>
<dbReference type="GO" id="GO:0000981">
    <property type="term" value="F:DNA-binding transcription factor activity, RNA polymerase II-specific"/>
    <property type="evidence" value="ECO:0007669"/>
    <property type="project" value="TreeGrafter"/>
</dbReference>
<dbReference type="SUPFAM" id="SSF47353">
    <property type="entry name" value="Retrovirus capsid dimerization domain-like"/>
    <property type="match status" value="1"/>
</dbReference>
<feature type="domain" description="C2H2-type" evidence="15">
    <location>
        <begin position="427"/>
        <end position="454"/>
    </location>
</feature>
<feature type="domain" description="C2H2-type" evidence="15">
    <location>
        <begin position="483"/>
        <end position="510"/>
    </location>
</feature>
<keyword evidence="6" id="KW-0677">Repeat</keyword>
<feature type="domain" description="C2H2-type" evidence="15">
    <location>
        <begin position="315"/>
        <end position="342"/>
    </location>
</feature>
<keyword evidence="19" id="KW-1185">Reference proteome</keyword>
<dbReference type="Gene3D" id="6.10.140.140">
    <property type="match status" value="1"/>
</dbReference>
<feature type="domain" description="C2H2-type" evidence="15">
    <location>
        <begin position="511"/>
        <end position="538"/>
    </location>
</feature>
<keyword evidence="9" id="KW-0805">Transcription regulation</keyword>
<comment type="similarity">
    <text evidence="3">Belongs to the krueppel C2H2-type zinc-finger protein family.</text>
</comment>
<keyword evidence="7 13" id="KW-0863">Zinc-finger</keyword>
<dbReference type="SUPFAM" id="SSF57667">
    <property type="entry name" value="beta-beta-alpha zinc fingers"/>
    <property type="match status" value="6"/>
</dbReference>
<evidence type="ECO:0000256" key="13">
    <source>
        <dbReference type="PROSITE-ProRule" id="PRU00042"/>
    </source>
</evidence>
<feature type="domain" description="SCAN box" evidence="16">
    <location>
        <begin position="47"/>
        <end position="124"/>
    </location>
</feature>
<evidence type="ECO:0000256" key="2">
    <source>
        <dbReference type="ARBA" id="ARBA00004123"/>
    </source>
</evidence>
<feature type="domain" description="C2H2-type" evidence="15">
    <location>
        <begin position="455"/>
        <end position="482"/>
    </location>
</feature>
<name>A0AA35K8Q9_9SAUR</name>
<evidence type="ECO:0000256" key="11">
    <source>
        <dbReference type="ARBA" id="ARBA00023163"/>
    </source>
</evidence>
<gene>
    <name evidence="18" type="ORF">PODLI_1B021594</name>
</gene>
<feature type="domain" description="C2H2-type" evidence="15">
    <location>
        <begin position="399"/>
        <end position="426"/>
    </location>
</feature>
<dbReference type="CDD" id="cd07936">
    <property type="entry name" value="SCAN"/>
    <property type="match status" value="1"/>
</dbReference>
<comment type="subcellular location">
    <subcellularLocation>
        <location evidence="2">Nucleus</location>
    </subcellularLocation>
</comment>
<feature type="domain" description="KRAB" evidence="17">
    <location>
        <begin position="197"/>
        <end position="274"/>
    </location>
</feature>
<accession>A0AA35K8Q9</accession>
<keyword evidence="8" id="KW-0862">Zinc</keyword>
<keyword evidence="4" id="KW-0597">Phosphoprotein</keyword>
<dbReference type="AlphaFoldDB" id="A0AA35K8Q9"/>
<organism evidence="18 19">
    <name type="scientific">Podarcis lilfordi</name>
    <name type="common">Lilford's wall lizard</name>
    <dbReference type="NCBI Taxonomy" id="74358"/>
    <lineage>
        <taxon>Eukaryota</taxon>
        <taxon>Metazoa</taxon>
        <taxon>Chordata</taxon>
        <taxon>Craniata</taxon>
        <taxon>Vertebrata</taxon>
        <taxon>Euteleostomi</taxon>
        <taxon>Lepidosauria</taxon>
        <taxon>Squamata</taxon>
        <taxon>Bifurcata</taxon>
        <taxon>Unidentata</taxon>
        <taxon>Episquamata</taxon>
        <taxon>Laterata</taxon>
        <taxon>Lacertibaenia</taxon>
        <taxon>Lacertidae</taxon>
        <taxon>Podarcis</taxon>
    </lineage>
</organism>
<evidence type="ECO:0000256" key="10">
    <source>
        <dbReference type="ARBA" id="ARBA00023125"/>
    </source>
</evidence>
<evidence type="ECO:0000259" key="16">
    <source>
        <dbReference type="PROSITE" id="PS50804"/>
    </source>
</evidence>
<dbReference type="FunFam" id="3.30.160.60:FF:003000">
    <property type="entry name" value="Zinc finger and SCAN domain-containing 20"/>
    <property type="match status" value="1"/>
</dbReference>
<dbReference type="PROSITE" id="PS50805">
    <property type="entry name" value="KRAB"/>
    <property type="match status" value="1"/>
</dbReference>
<dbReference type="InterPro" id="IPR001909">
    <property type="entry name" value="KRAB"/>
</dbReference>
<dbReference type="FunFam" id="3.30.160.60:FF:002343">
    <property type="entry name" value="Zinc finger protein 33A"/>
    <property type="match status" value="4"/>
</dbReference>
<comment type="function">
    <text evidence="1">May be involved in transcriptional regulation.</text>
</comment>
<protein>
    <submittedName>
        <fullName evidence="18">Finger 420-like</fullName>
    </submittedName>
</protein>
<keyword evidence="10" id="KW-0238">DNA-binding</keyword>
<evidence type="ECO:0000259" key="15">
    <source>
        <dbReference type="PROSITE" id="PS50157"/>
    </source>
</evidence>
<sequence>MDEQDTAGPRAGRGHAIQTGSSGGLWENSAQKILSEEDTLRSEVQSQQVRQFCCQEAKGPREVCSRLYHLDHQWLKPERHTKAEMLDLVILEQFLAVLPPEMESWVRECGAETSSQAVALAEGFLLSQAEERKQAERKQGKDLFAEMDLDSCEAERPPLDTRERQLGDGMMLARPPYPPFHGGRRGAAAVEPDQGPVCFEDVAVRFTDEEWELLDPDQRTLHKDVMEENRGIVASLDCDESEIENKGDHDKIPREEKPCRNLECGESCSQNSHSTSHQQNIIGKKVCHCIECGKRFSQSSNLTSHQRIHTGEKPYQCVECGKSFTHSSSLTSHHRIHTGEKPYQCVECGKSFSQSYSLTSHQRIHTGEKPYQCVECGKSFTHSSSLTSHHRIHTGEKPYKCMECGKSFRKSSNLTSHRRIHTGEKAYQCVECGKSFTNSSSLAFHQRIHTGEKPYPCVECGKSFRKSSDLTSHQRIHTGEKPYQCVGCGKSFTNSSDLTSHQRIHTGEKPYQCGECGRSFSQSGHLTSHQRIHTGEKLYQCVECGKSFTVSSKLTSHQRIHTKIGKTIIQL</sequence>
<evidence type="ECO:0000256" key="3">
    <source>
        <dbReference type="ARBA" id="ARBA00006991"/>
    </source>
</evidence>
<dbReference type="Pfam" id="PF01352">
    <property type="entry name" value="KRAB"/>
    <property type="match status" value="1"/>
</dbReference>
<evidence type="ECO:0000256" key="8">
    <source>
        <dbReference type="ARBA" id="ARBA00022833"/>
    </source>
</evidence>
<dbReference type="InterPro" id="IPR013087">
    <property type="entry name" value="Znf_C2H2_type"/>
</dbReference>